<gene>
    <name evidence="3" type="ORF">SAMN05192529_105119</name>
</gene>
<dbReference type="OrthoDB" id="767251at2"/>
<reference evidence="3 4" key="1">
    <citation type="submission" date="2016-10" db="EMBL/GenBank/DDBJ databases">
        <authorList>
            <person name="de Groot N.N."/>
        </authorList>
    </citation>
    <scope>NUCLEOTIDE SEQUENCE [LARGE SCALE GENOMIC DNA]</scope>
    <source>
        <strain evidence="3 4">Vu-144</strain>
    </source>
</reference>
<dbReference type="STRING" id="551991.SAMN05192529_105119"/>
<name>A0A1H3XEK1_9BACT</name>
<protein>
    <submittedName>
        <fullName evidence="3">Thiol:disulfide interchange protein DsbD</fullName>
    </submittedName>
</protein>
<keyword evidence="4" id="KW-1185">Reference proteome</keyword>
<dbReference type="Pfam" id="PF11412">
    <property type="entry name" value="DsbD_N"/>
    <property type="match status" value="1"/>
</dbReference>
<keyword evidence="1" id="KW-0732">Signal</keyword>
<feature type="signal peptide" evidence="1">
    <location>
        <begin position="1"/>
        <end position="20"/>
    </location>
</feature>
<evidence type="ECO:0000259" key="2">
    <source>
        <dbReference type="Pfam" id="PF11412"/>
    </source>
</evidence>
<organism evidence="3 4">
    <name type="scientific">Arachidicoccus rhizosphaerae</name>
    <dbReference type="NCBI Taxonomy" id="551991"/>
    <lineage>
        <taxon>Bacteria</taxon>
        <taxon>Pseudomonadati</taxon>
        <taxon>Bacteroidota</taxon>
        <taxon>Chitinophagia</taxon>
        <taxon>Chitinophagales</taxon>
        <taxon>Chitinophagaceae</taxon>
        <taxon>Arachidicoccus</taxon>
    </lineage>
</organism>
<feature type="chain" id="PRO_5011479247" evidence="1">
    <location>
        <begin position="21"/>
        <end position="150"/>
    </location>
</feature>
<feature type="domain" description="Thiol:disulfide interchange protein DsbD N-terminal" evidence="2">
    <location>
        <begin position="35"/>
        <end position="147"/>
    </location>
</feature>
<evidence type="ECO:0000313" key="3">
    <source>
        <dbReference type="EMBL" id="SDZ97763.1"/>
    </source>
</evidence>
<dbReference type="EMBL" id="FNQY01000005">
    <property type="protein sequence ID" value="SDZ97763.1"/>
    <property type="molecule type" value="Genomic_DNA"/>
</dbReference>
<evidence type="ECO:0000256" key="1">
    <source>
        <dbReference type="SAM" id="SignalP"/>
    </source>
</evidence>
<accession>A0A1H3XEK1</accession>
<dbReference type="InterPro" id="IPR036929">
    <property type="entry name" value="DsbDN_sf"/>
</dbReference>
<dbReference type="RefSeq" id="WP_091395166.1">
    <property type="nucleotide sequence ID" value="NZ_FNQY01000005.1"/>
</dbReference>
<evidence type="ECO:0000313" key="4">
    <source>
        <dbReference type="Proteomes" id="UP000199041"/>
    </source>
</evidence>
<sequence>MMKKLTATLVLAFMAVLSFAQQSPVKWTSSAEKVDAGQYKVTITASVPAPWHIYSQNIGDGGPVPTSFSFTKNPLVTLVGKTKESGKMQTVHDKNFDMDVKYYADKVSFTQIVKVKGGVKTNLAGEVNYMVCNDHECLPPSSSKFSVALK</sequence>
<dbReference type="Proteomes" id="UP000199041">
    <property type="component" value="Unassembled WGS sequence"/>
</dbReference>
<proteinExistence type="predicted"/>
<dbReference type="AlphaFoldDB" id="A0A1H3XEK1"/>
<dbReference type="InterPro" id="IPR028250">
    <property type="entry name" value="DsbDN"/>
</dbReference>
<dbReference type="Gene3D" id="2.60.40.1250">
    <property type="entry name" value="Thiol:disulfide interchange protein DsbD, N-terminal domain"/>
    <property type="match status" value="1"/>
</dbReference>